<comment type="caution">
    <text evidence="1">The sequence shown here is derived from an EMBL/GenBank/DDBJ whole genome shotgun (WGS) entry which is preliminary data.</text>
</comment>
<proteinExistence type="predicted"/>
<sequence>MAPSPKSFLIFDAVLIVDMMQNLALKAISALNWLACWTPKGPRDRMALDGDSTCYYPPTEEEKSDVAQPVEFLNSQGPNSATITELPGWRIIPWPATPLHHPAHPETLHRLLDTFDRALAHTRYAICGHAALMVWGYRSTTTTTTPPPPPRRRARL</sequence>
<gene>
    <name evidence="1" type="ORF">NEMBOFW57_002854</name>
</gene>
<evidence type="ECO:0000313" key="2">
    <source>
        <dbReference type="Proteomes" id="UP001197093"/>
    </source>
</evidence>
<reference evidence="1" key="1">
    <citation type="submission" date="2023-02" db="EMBL/GenBank/DDBJ databases">
        <authorList>
            <person name="Palmer J.M."/>
        </authorList>
    </citation>
    <scope>NUCLEOTIDE SEQUENCE</scope>
    <source>
        <strain evidence="1">FW57</strain>
    </source>
</reference>
<dbReference type="EMBL" id="JAHCVI010000001">
    <property type="protein sequence ID" value="KAG7292810.1"/>
    <property type="molecule type" value="Genomic_DNA"/>
</dbReference>
<dbReference type="AlphaFoldDB" id="A0AAD4F4J7"/>
<evidence type="ECO:0000313" key="1">
    <source>
        <dbReference type="EMBL" id="KAG7292810.1"/>
    </source>
</evidence>
<organism evidence="1 2">
    <name type="scientific">Staphylotrichum longicolle</name>
    <dbReference type="NCBI Taxonomy" id="669026"/>
    <lineage>
        <taxon>Eukaryota</taxon>
        <taxon>Fungi</taxon>
        <taxon>Dikarya</taxon>
        <taxon>Ascomycota</taxon>
        <taxon>Pezizomycotina</taxon>
        <taxon>Sordariomycetes</taxon>
        <taxon>Sordariomycetidae</taxon>
        <taxon>Sordariales</taxon>
        <taxon>Chaetomiaceae</taxon>
        <taxon>Staphylotrichum</taxon>
    </lineage>
</organism>
<keyword evidence="2" id="KW-1185">Reference proteome</keyword>
<protein>
    <submittedName>
        <fullName evidence="1">Uncharacterized protein</fullName>
    </submittedName>
</protein>
<name>A0AAD4F4J7_9PEZI</name>
<dbReference type="Proteomes" id="UP001197093">
    <property type="component" value="Unassembled WGS sequence"/>
</dbReference>
<accession>A0AAD4F4J7</accession>